<dbReference type="InterPro" id="IPR013325">
    <property type="entry name" value="RNA_pol_sigma_r2"/>
</dbReference>
<evidence type="ECO:0000256" key="3">
    <source>
        <dbReference type="ARBA" id="ARBA00023082"/>
    </source>
</evidence>
<dbReference type="Pfam" id="PF08281">
    <property type="entry name" value="Sigma70_r4_2"/>
    <property type="match status" value="1"/>
</dbReference>
<evidence type="ECO:0000313" key="8">
    <source>
        <dbReference type="Proteomes" id="UP001178322"/>
    </source>
</evidence>
<dbReference type="Proteomes" id="UP001178322">
    <property type="component" value="Chromosome"/>
</dbReference>
<dbReference type="Gene3D" id="1.10.10.10">
    <property type="entry name" value="Winged helix-like DNA-binding domain superfamily/Winged helix DNA-binding domain"/>
    <property type="match status" value="1"/>
</dbReference>
<dbReference type="GO" id="GO:0003677">
    <property type="term" value="F:DNA binding"/>
    <property type="evidence" value="ECO:0007669"/>
    <property type="project" value="InterPro"/>
</dbReference>
<dbReference type="AlphaFoldDB" id="A0AAX3WNF7"/>
<organism evidence="7 8">
    <name type="scientific">Lysinibacillus pakistanensis</name>
    <dbReference type="NCBI Taxonomy" id="759811"/>
    <lineage>
        <taxon>Bacteria</taxon>
        <taxon>Bacillati</taxon>
        <taxon>Bacillota</taxon>
        <taxon>Bacilli</taxon>
        <taxon>Bacillales</taxon>
        <taxon>Bacillaceae</taxon>
        <taxon>Lysinibacillus</taxon>
    </lineage>
</organism>
<proteinExistence type="inferred from homology"/>
<dbReference type="SUPFAM" id="SSF88946">
    <property type="entry name" value="Sigma2 domain of RNA polymerase sigma factors"/>
    <property type="match status" value="1"/>
</dbReference>
<accession>A0AAX3WNF7</accession>
<dbReference type="Gene3D" id="1.10.1740.10">
    <property type="match status" value="1"/>
</dbReference>
<feature type="domain" description="RNA polymerase sigma factor 70 region 4 type 2" evidence="6">
    <location>
        <begin position="111"/>
        <end position="160"/>
    </location>
</feature>
<dbReference type="GO" id="GO:0006352">
    <property type="term" value="P:DNA-templated transcription initiation"/>
    <property type="evidence" value="ECO:0007669"/>
    <property type="project" value="InterPro"/>
</dbReference>
<dbReference type="SUPFAM" id="SSF88659">
    <property type="entry name" value="Sigma3 and sigma4 domains of RNA polymerase sigma factors"/>
    <property type="match status" value="1"/>
</dbReference>
<dbReference type="PANTHER" id="PTHR43133:SF60">
    <property type="entry name" value="RNA POLYMERASE SIGMA FACTOR SIGV"/>
    <property type="match status" value="1"/>
</dbReference>
<dbReference type="RefSeq" id="WP_283868119.1">
    <property type="nucleotide sequence ID" value="NZ_CP126101.1"/>
</dbReference>
<dbReference type="Pfam" id="PF04542">
    <property type="entry name" value="Sigma70_r2"/>
    <property type="match status" value="1"/>
</dbReference>
<dbReference type="InterPro" id="IPR013324">
    <property type="entry name" value="RNA_pol_sigma_r3/r4-like"/>
</dbReference>
<evidence type="ECO:0000259" key="5">
    <source>
        <dbReference type="Pfam" id="PF04542"/>
    </source>
</evidence>
<dbReference type="NCBIfam" id="TIGR02937">
    <property type="entry name" value="sigma70-ECF"/>
    <property type="match status" value="1"/>
</dbReference>
<name>A0AAX3WNF7_9BACI</name>
<keyword evidence="2" id="KW-0805">Transcription regulation</keyword>
<sequence length="177" mass="21332">MEKQQRDIHLREVMDLYGHYLLRLAYTYVKSKERAEDIVQEVFIRYYIHMEQFEGRSSVKTYLYRMVVNECHNYFKSWTYRKTELTNLFKKQEASTSVESQILKQEEMDVIAHSITTLETKYREVLWLYYYDELSITDIASILQCSVNTVKTRLARGRKRVGIQLEKEGFYNGNEFT</sequence>
<evidence type="ECO:0000259" key="6">
    <source>
        <dbReference type="Pfam" id="PF08281"/>
    </source>
</evidence>
<dbReference type="InterPro" id="IPR039425">
    <property type="entry name" value="RNA_pol_sigma-70-like"/>
</dbReference>
<dbReference type="CDD" id="cd06171">
    <property type="entry name" value="Sigma70_r4"/>
    <property type="match status" value="1"/>
</dbReference>
<evidence type="ECO:0000256" key="4">
    <source>
        <dbReference type="ARBA" id="ARBA00023163"/>
    </source>
</evidence>
<gene>
    <name evidence="7" type="ORF">QNH24_13545</name>
</gene>
<dbReference type="EMBL" id="CP126101">
    <property type="protein sequence ID" value="WHY49370.1"/>
    <property type="molecule type" value="Genomic_DNA"/>
</dbReference>
<dbReference type="InterPro" id="IPR036388">
    <property type="entry name" value="WH-like_DNA-bd_sf"/>
</dbReference>
<evidence type="ECO:0000313" key="7">
    <source>
        <dbReference type="EMBL" id="WHY49370.1"/>
    </source>
</evidence>
<reference evidence="7" key="1">
    <citation type="submission" date="2023-05" db="EMBL/GenBank/DDBJ databases">
        <title>Comparative genomics of Bacillaceae isolates and their secondary metabolite potential.</title>
        <authorList>
            <person name="Song L."/>
            <person name="Nielsen L.J."/>
            <person name="Mohite O."/>
            <person name="Xu X."/>
            <person name="Weber T."/>
            <person name="Kovacs A.T."/>
        </authorList>
    </citation>
    <scope>NUCLEOTIDE SEQUENCE</scope>
    <source>
        <strain evidence="7">LY1</strain>
    </source>
</reference>
<feature type="domain" description="RNA polymerase sigma-70 region 2" evidence="5">
    <location>
        <begin position="17"/>
        <end position="77"/>
    </location>
</feature>
<evidence type="ECO:0000256" key="1">
    <source>
        <dbReference type="ARBA" id="ARBA00010641"/>
    </source>
</evidence>
<evidence type="ECO:0000256" key="2">
    <source>
        <dbReference type="ARBA" id="ARBA00023015"/>
    </source>
</evidence>
<dbReference type="InterPro" id="IPR007627">
    <property type="entry name" value="RNA_pol_sigma70_r2"/>
</dbReference>
<keyword evidence="4" id="KW-0804">Transcription</keyword>
<dbReference type="InterPro" id="IPR014284">
    <property type="entry name" value="RNA_pol_sigma-70_dom"/>
</dbReference>
<comment type="similarity">
    <text evidence="1">Belongs to the sigma-70 factor family. ECF subfamily.</text>
</comment>
<dbReference type="GO" id="GO:0016987">
    <property type="term" value="F:sigma factor activity"/>
    <property type="evidence" value="ECO:0007669"/>
    <property type="project" value="UniProtKB-KW"/>
</dbReference>
<dbReference type="InterPro" id="IPR013249">
    <property type="entry name" value="RNA_pol_sigma70_r4_t2"/>
</dbReference>
<protein>
    <submittedName>
        <fullName evidence="7">Sigma-70 family RNA polymerase sigma factor</fullName>
    </submittedName>
</protein>
<keyword evidence="3" id="KW-0731">Sigma factor</keyword>
<dbReference type="PANTHER" id="PTHR43133">
    <property type="entry name" value="RNA POLYMERASE ECF-TYPE SIGMA FACTO"/>
    <property type="match status" value="1"/>
</dbReference>